<evidence type="ECO:0000256" key="1">
    <source>
        <dbReference type="SAM" id="MobiDB-lite"/>
    </source>
</evidence>
<name>V5GWX1_IXORI</name>
<sequence>MEIKWMLAYFLISSSPVFGNARKVETSAGKAPATPKQLASSNEALAQMKAAATTSMQAKQKEASRKTAPPSQPPATRPSTDPIICDLENNKSGLALPSLQCTLRELPKNLADNMNKYMGNGAKNVSHLLKEICDSMKVNENPKFMSNYTKDDNDMIRDTSTLCRIRHTTKSECEIPKLIQVKNAPLPRYTFLFILT</sequence>
<reference evidence="3" key="1">
    <citation type="journal article" date="2015" name="Sci. Rep.">
        <title>Tissue- and time-dependent transcription in Ixodes ricinus salivary glands and midguts when blood feeding on the vertebrate host.</title>
        <authorList>
            <person name="Kotsyfakis M."/>
            <person name="Schwarz A."/>
            <person name="Erhart J."/>
            <person name="Ribeiro J.M."/>
        </authorList>
    </citation>
    <scope>NUCLEOTIDE SEQUENCE</scope>
    <source>
        <tissue evidence="3">Salivary gland and midgut</tissue>
    </source>
</reference>
<evidence type="ECO:0000313" key="3">
    <source>
        <dbReference type="EMBL" id="JAB68669.1"/>
    </source>
</evidence>
<evidence type="ECO:0000256" key="2">
    <source>
        <dbReference type="SAM" id="SignalP"/>
    </source>
</evidence>
<protein>
    <submittedName>
        <fullName evidence="3">Putative salivary secreted peptide</fullName>
    </submittedName>
</protein>
<feature type="region of interest" description="Disordered" evidence="1">
    <location>
        <begin position="49"/>
        <end position="84"/>
    </location>
</feature>
<keyword evidence="2" id="KW-0732">Signal</keyword>
<organism evidence="3">
    <name type="scientific">Ixodes ricinus</name>
    <name type="common">Common tick</name>
    <name type="synonym">Acarus ricinus</name>
    <dbReference type="NCBI Taxonomy" id="34613"/>
    <lineage>
        <taxon>Eukaryota</taxon>
        <taxon>Metazoa</taxon>
        <taxon>Ecdysozoa</taxon>
        <taxon>Arthropoda</taxon>
        <taxon>Chelicerata</taxon>
        <taxon>Arachnida</taxon>
        <taxon>Acari</taxon>
        <taxon>Parasitiformes</taxon>
        <taxon>Ixodida</taxon>
        <taxon>Ixodoidea</taxon>
        <taxon>Ixodidae</taxon>
        <taxon>Ixodinae</taxon>
        <taxon>Ixodes</taxon>
    </lineage>
</organism>
<dbReference type="AlphaFoldDB" id="V5GWX1"/>
<dbReference type="EMBL" id="GANP01015799">
    <property type="protein sequence ID" value="JAB68669.1"/>
    <property type="molecule type" value="mRNA"/>
</dbReference>
<proteinExistence type="evidence at transcript level"/>
<accession>V5GWX1</accession>
<feature type="signal peptide" evidence="2">
    <location>
        <begin position="1"/>
        <end position="21"/>
    </location>
</feature>
<feature type="chain" id="PRO_5004737554" evidence="2">
    <location>
        <begin position="22"/>
        <end position="196"/>
    </location>
</feature>